<keyword evidence="2" id="KW-1185">Reference proteome</keyword>
<dbReference type="OrthoDB" id="4456803at2759"/>
<evidence type="ECO:0000313" key="1">
    <source>
        <dbReference type="EMBL" id="OJJ81204.1"/>
    </source>
</evidence>
<protein>
    <submittedName>
        <fullName evidence="1">Uncharacterized protein</fullName>
    </submittedName>
</protein>
<sequence>MSAVLLFCTAQVPAQLINKLMEDCTLPDPDFAVNFFSLVRIPDQPDVDDWATDPPVNNFTTGFLGKKDTELRRFPTERIPQMEHGQTVDKSWIAVLDEQSMSTETAVLHNSYARNLWDKVRPGAHVPAGGEVFGDGRIWWKWHVPFKHSWTFYNSFESDPTAMTLNLYARPELHKDEVVDMDTVQKIMDGEMTIEDLN</sequence>
<organism evidence="1 2">
    <name type="scientific">Aspergillus glaucus CBS 516.65</name>
    <dbReference type="NCBI Taxonomy" id="1160497"/>
    <lineage>
        <taxon>Eukaryota</taxon>
        <taxon>Fungi</taxon>
        <taxon>Dikarya</taxon>
        <taxon>Ascomycota</taxon>
        <taxon>Pezizomycotina</taxon>
        <taxon>Eurotiomycetes</taxon>
        <taxon>Eurotiomycetidae</taxon>
        <taxon>Eurotiales</taxon>
        <taxon>Aspergillaceae</taxon>
        <taxon>Aspergillus</taxon>
        <taxon>Aspergillus subgen. Aspergillus</taxon>
    </lineage>
</organism>
<dbReference type="Proteomes" id="UP000184300">
    <property type="component" value="Unassembled WGS sequence"/>
</dbReference>
<dbReference type="GeneID" id="34464699"/>
<proteinExistence type="predicted"/>
<dbReference type="EMBL" id="KV878907">
    <property type="protein sequence ID" value="OJJ81204.1"/>
    <property type="molecule type" value="Genomic_DNA"/>
</dbReference>
<dbReference type="RefSeq" id="XP_022397902.1">
    <property type="nucleotide sequence ID" value="XM_022548439.1"/>
</dbReference>
<dbReference type="VEuPathDB" id="FungiDB:ASPGLDRAFT_60505"/>
<name>A0A1L9VBA9_ASPGL</name>
<reference evidence="2" key="1">
    <citation type="journal article" date="2017" name="Genome Biol.">
        <title>Comparative genomics reveals high biological diversity and specific adaptations in the industrially and medically important fungal genus Aspergillus.</title>
        <authorList>
            <person name="de Vries R.P."/>
            <person name="Riley R."/>
            <person name="Wiebenga A."/>
            <person name="Aguilar-Osorio G."/>
            <person name="Amillis S."/>
            <person name="Uchima C.A."/>
            <person name="Anderluh G."/>
            <person name="Asadollahi M."/>
            <person name="Askin M."/>
            <person name="Barry K."/>
            <person name="Battaglia E."/>
            <person name="Bayram O."/>
            <person name="Benocci T."/>
            <person name="Braus-Stromeyer S.A."/>
            <person name="Caldana C."/>
            <person name="Canovas D."/>
            <person name="Cerqueira G.C."/>
            <person name="Chen F."/>
            <person name="Chen W."/>
            <person name="Choi C."/>
            <person name="Clum A."/>
            <person name="Dos Santos R.A."/>
            <person name="Damasio A.R."/>
            <person name="Diallinas G."/>
            <person name="Emri T."/>
            <person name="Fekete E."/>
            <person name="Flipphi M."/>
            <person name="Freyberg S."/>
            <person name="Gallo A."/>
            <person name="Gournas C."/>
            <person name="Habgood R."/>
            <person name="Hainaut M."/>
            <person name="Harispe M.L."/>
            <person name="Henrissat B."/>
            <person name="Hilden K.S."/>
            <person name="Hope R."/>
            <person name="Hossain A."/>
            <person name="Karabika E."/>
            <person name="Karaffa L."/>
            <person name="Karanyi Z."/>
            <person name="Krasevec N."/>
            <person name="Kuo A."/>
            <person name="Kusch H."/>
            <person name="LaButti K."/>
            <person name="Lagendijk E.L."/>
            <person name="Lapidus A."/>
            <person name="Levasseur A."/>
            <person name="Lindquist E."/>
            <person name="Lipzen A."/>
            <person name="Logrieco A.F."/>
            <person name="MacCabe A."/>
            <person name="Maekelae M.R."/>
            <person name="Malavazi I."/>
            <person name="Melin P."/>
            <person name="Meyer V."/>
            <person name="Mielnichuk N."/>
            <person name="Miskei M."/>
            <person name="Molnar A.P."/>
            <person name="Mule G."/>
            <person name="Ngan C.Y."/>
            <person name="Orejas M."/>
            <person name="Orosz E."/>
            <person name="Ouedraogo J.P."/>
            <person name="Overkamp K.M."/>
            <person name="Park H.-S."/>
            <person name="Perrone G."/>
            <person name="Piumi F."/>
            <person name="Punt P.J."/>
            <person name="Ram A.F."/>
            <person name="Ramon A."/>
            <person name="Rauscher S."/>
            <person name="Record E."/>
            <person name="Riano-Pachon D.M."/>
            <person name="Robert V."/>
            <person name="Roehrig J."/>
            <person name="Ruller R."/>
            <person name="Salamov A."/>
            <person name="Salih N.S."/>
            <person name="Samson R.A."/>
            <person name="Sandor E."/>
            <person name="Sanguinetti M."/>
            <person name="Schuetze T."/>
            <person name="Sepcic K."/>
            <person name="Shelest E."/>
            <person name="Sherlock G."/>
            <person name="Sophianopoulou V."/>
            <person name="Squina F.M."/>
            <person name="Sun H."/>
            <person name="Susca A."/>
            <person name="Todd R.B."/>
            <person name="Tsang A."/>
            <person name="Unkles S.E."/>
            <person name="van de Wiele N."/>
            <person name="van Rossen-Uffink D."/>
            <person name="Oliveira J.V."/>
            <person name="Vesth T.C."/>
            <person name="Visser J."/>
            <person name="Yu J.-H."/>
            <person name="Zhou M."/>
            <person name="Andersen M.R."/>
            <person name="Archer D.B."/>
            <person name="Baker S.E."/>
            <person name="Benoit I."/>
            <person name="Brakhage A.A."/>
            <person name="Braus G.H."/>
            <person name="Fischer R."/>
            <person name="Frisvad J.C."/>
            <person name="Goldman G.H."/>
            <person name="Houbraken J."/>
            <person name="Oakley B."/>
            <person name="Pocsi I."/>
            <person name="Scazzocchio C."/>
            <person name="Seiboth B."/>
            <person name="vanKuyk P.A."/>
            <person name="Wortman J."/>
            <person name="Dyer P.S."/>
            <person name="Grigoriev I.V."/>
        </authorList>
    </citation>
    <scope>NUCLEOTIDE SEQUENCE [LARGE SCALE GENOMIC DNA]</scope>
    <source>
        <strain evidence="2">CBS 516.65</strain>
    </source>
</reference>
<evidence type="ECO:0000313" key="2">
    <source>
        <dbReference type="Proteomes" id="UP000184300"/>
    </source>
</evidence>
<gene>
    <name evidence="1" type="ORF">ASPGLDRAFT_60505</name>
</gene>
<accession>A0A1L9VBA9</accession>
<dbReference type="AlphaFoldDB" id="A0A1L9VBA9"/>